<reference evidence="1 2" key="1">
    <citation type="submission" date="2024-04" db="EMBL/GenBank/DDBJ databases">
        <title>Phyllosticta paracitricarpa is synonymous to the EU quarantine fungus P. citricarpa based on phylogenomic analyses.</title>
        <authorList>
            <consortium name="Lawrence Berkeley National Laboratory"/>
            <person name="Van ingen-buijs V.A."/>
            <person name="Van westerhoven A.C."/>
            <person name="Haridas S."/>
            <person name="Skiadas P."/>
            <person name="Martin F."/>
            <person name="Groenewald J.Z."/>
            <person name="Crous P.W."/>
            <person name="Seidl M.F."/>
        </authorList>
    </citation>
    <scope>NUCLEOTIDE SEQUENCE [LARGE SCALE GENOMIC DNA]</scope>
    <source>
        <strain evidence="1 2">CPC 17464</strain>
    </source>
</reference>
<dbReference type="GeneID" id="92032197"/>
<gene>
    <name evidence="1" type="ORF">J3D65DRAFT_615101</name>
</gene>
<evidence type="ECO:0000313" key="2">
    <source>
        <dbReference type="Proteomes" id="UP001360953"/>
    </source>
</evidence>
<accession>A0ABR1M5G0</accession>
<dbReference type="Proteomes" id="UP001360953">
    <property type="component" value="Unassembled WGS sequence"/>
</dbReference>
<keyword evidence="2" id="KW-1185">Reference proteome</keyword>
<name>A0ABR1M5G0_9PEZI</name>
<dbReference type="EMBL" id="JBBPEH010000002">
    <property type="protein sequence ID" value="KAK7542831.1"/>
    <property type="molecule type" value="Genomic_DNA"/>
</dbReference>
<evidence type="ECO:0008006" key="3">
    <source>
        <dbReference type="Google" id="ProtNLM"/>
    </source>
</evidence>
<comment type="caution">
    <text evidence="1">The sequence shown here is derived from an EMBL/GenBank/DDBJ whole genome shotgun (WGS) entry which is preliminary data.</text>
</comment>
<organism evidence="1 2">
    <name type="scientific">Phyllosticta citribraziliensis</name>
    <dbReference type="NCBI Taxonomy" id="989973"/>
    <lineage>
        <taxon>Eukaryota</taxon>
        <taxon>Fungi</taxon>
        <taxon>Dikarya</taxon>
        <taxon>Ascomycota</taxon>
        <taxon>Pezizomycotina</taxon>
        <taxon>Dothideomycetes</taxon>
        <taxon>Dothideomycetes incertae sedis</taxon>
        <taxon>Botryosphaeriales</taxon>
        <taxon>Phyllostictaceae</taxon>
        <taxon>Phyllosticta</taxon>
    </lineage>
</organism>
<protein>
    <recommendedName>
        <fullName evidence="3">Secreted protein</fullName>
    </recommendedName>
</protein>
<evidence type="ECO:0000313" key="1">
    <source>
        <dbReference type="EMBL" id="KAK7542831.1"/>
    </source>
</evidence>
<proteinExistence type="predicted"/>
<sequence>MLPVYGAWVVSVSLACGLDLGMGGSFRVNNGASDWRLGDETDGGWDSSKSWFLDVIQNSHGSYGLMTPRAKSVE</sequence>
<dbReference type="RefSeq" id="XP_066659124.1">
    <property type="nucleotide sequence ID" value="XM_066799291.1"/>
</dbReference>